<feature type="chain" id="PRO_5039244770" evidence="2">
    <location>
        <begin position="22"/>
        <end position="202"/>
    </location>
</feature>
<feature type="compositionally biased region" description="Low complexity" evidence="1">
    <location>
        <begin position="26"/>
        <end position="38"/>
    </location>
</feature>
<dbReference type="RefSeq" id="WP_101436413.1">
    <property type="nucleotide sequence ID" value="NZ_PJMY01000003.1"/>
</dbReference>
<organism evidence="3 4">
    <name type="scientific">Amycolatopsis echigonensis</name>
    <dbReference type="NCBI Taxonomy" id="2576905"/>
    <lineage>
        <taxon>Bacteria</taxon>
        <taxon>Bacillati</taxon>
        <taxon>Actinomycetota</taxon>
        <taxon>Actinomycetes</taxon>
        <taxon>Pseudonocardiales</taxon>
        <taxon>Pseudonocardiaceae</taxon>
        <taxon>Amycolatopsis</taxon>
    </lineage>
</organism>
<comment type="caution">
    <text evidence="3">The sequence shown here is derived from an EMBL/GenBank/DDBJ whole genome shotgun (WGS) entry which is preliminary data.</text>
</comment>
<dbReference type="InterPro" id="IPR024520">
    <property type="entry name" value="DUF3558"/>
</dbReference>
<dbReference type="Pfam" id="PF12079">
    <property type="entry name" value="DUF3558"/>
    <property type="match status" value="1"/>
</dbReference>
<gene>
    <name evidence="3" type="ORF">ATK30_3449</name>
</gene>
<dbReference type="AlphaFoldDB" id="A0A2N3WFL1"/>
<dbReference type="PROSITE" id="PS51257">
    <property type="entry name" value="PROKAR_LIPOPROTEIN"/>
    <property type="match status" value="1"/>
</dbReference>
<dbReference type="OrthoDB" id="3695377at2"/>
<dbReference type="Proteomes" id="UP000233750">
    <property type="component" value="Unassembled WGS sequence"/>
</dbReference>
<feature type="region of interest" description="Disordered" evidence="1">
    <location>
        <begin position="23"/>
        <end position="53"/>
    </location>
</feature>
<evidence type="ECO:0000313" key="4">
    <source>
        <dbReference type="Proteomes" id="UP000233750"/>
    </source>
</evidence>
<evidence type="ECO:0000313" key="3">
    <source>
        <dbReference type="EMBL" id="PKV92627.1"/>
    </source>
</evidence>
<name>A0A2N3WFL1_9PSEU</name>
<evidence type="ECO:0000256" key="1">
    <source>
        <dbReference type="SAM" id="MobiDB-lite"/>
    </source>
</evidence>
<keyword evidence="2" id="KW-0732">Signal</keyword>
<keyword evidence="4" id="KW-1185">Reference proteome</keyword>
<protein>
    <submittedName>
        <fullName evidence="3">Uncharacterized protein DUF3558</fullName>
    </submittedName>
</protein>
<proteinExistence type="predicted"/>
<feature type="signal peptide" evidence="2">
    <location>
        <begin position="1"/>
        <end position="21"/>
    </location>
</feature>
<reference evidence="3 4" key="1">
    <citation type="submission" date="2017-12" db="EMBL/GenBank/DDBJ databases">
        <title>Sequencing the genomes of 1000 Actinobacteria strains.</title>
        <authorList>
            <person name="Klenk H.-P."/>
        </authorList>
    </citation>
    <scope>NUCLEOTIDE SEQUENCE [LARGE SCALE GENOMIC DNA]</scope>
    <source>
        <strain evidence="3 4">DSM 45165</strain>
    </source>
</reference>
<evidence type="ECO:0000256" key="2">
    <source>
        <dbReference type="SAM" id="SignalP"/>
    </source>
</evidence>
<sequence>MNLRTIVGVLALAALAAGCSAPDNGPATSSAPATAPSAQSLPYGGAPKVENPLPDTVFSDGPCQALTPDQLTFQLGSAVPGKPDNSAVPSCDWISPDTHARIGLSFFGKDNDGLSNVYANVRPQMKRFDVLPPIQGFPAVAYSTQPGPITNSCDVNVGVTDRLSFMVEAAPGETKLNKIDPCPLAVSVAGNVITTLKQKAGR</sequence>
<accession>A0A2N3WFL1</accession>
<dbReference type="EMBL" id="PJMY01000003">
    <property type="protein sequence ID" value="PKV92627.1"/>
    <property type="molecule type" value="Genomic_DNA"/>
</dbReference>